<feature type="binding site" evidence="4">
    <location>
        <position position="328"/>
    </location>
    <ligand>
        <name>Zn(2+)</name>
        <dbReference type="ChEBI" id="CHEBI:29105"/>
    </ligand>
</feature>
<reference evidence="6 7" key="1">
    <citation type="journal article" date="2016" name="Nat. Commun.">
        <title>Thousands of microbial genomes shed light on interconnected biogeochemical processes in an aquifer system.</title>
        <authorList>
            <person name="Anantharaman K."/>
            <person name="Brown C.T."/>
            <person name="Hug L.A."/>
            <person name="Sharon I."/>
            <person name="Castelle C.J."/>
            <person name="Probst A.J."/>
            <person name="Thomas B.C."/>
            <person name="Singh A."/>
            <person name="Wilkins M.J."/>
            <person name="Karaoz U."/>
            <person name="Brodie E.L."/>
            <person name="Williams K.H."/>
            <person name="Hubbard S.S."/>
            <person name="Banfield J.F."/>
        </authorList>
    </citation>
    <scope>NUCLEOTIDE SEQUENCE [LARGE SCALE GENOMIC DNA]</scope>
</reference>
<keyword evidence="4" id="KW-0671">Queuosine biosynthesis</keyword>
<dbReference type="Gene3D" id="3.20.20.105">
    <property type="entry name" value="Queuine tRNA-ribosyltransferase-like"/>
    <property type="match status" value="1"/>
</dbReference>
<proteinExistence type="inferred from homology"/>
<protein>
    <recommendedName>
        <fullName evidence="4">Queuine tRNA-ribosyltransferase</fullName>
        <ecNumber evidence="4">2.4.2.29</ecNumber>
    </recommendedName>
    <alternativeName>
        <fullName evidence="4">Guanine insertion enzyme</fullName>
    </alternativeName>
    <alternativeName>
        <fullName evidence="4">tRNA-guanine transglycosylase</fullName>
    </alternativeName>
</protein>
<feature type="binding site" evidence="4">
    <location>
        <position position="171"/>
    </location>
    <ligand>
        <name>substrate</name>
    </ligand>
</feature>
<feature type="binding site" evidence="4">
    <location>
        <position position="212"/>
    </location>
    <ligand>
        <name>substrate</name>
    </ligand>
</feature>
<dbReference type="InterPro" id="IPR004803">
    <property type="entry name" value="TGT"/>
</dbReference>
<name>A0A1F7VCE7_9BACT</name>
<dbReference type="NCBIfam" id="TIGR00430">
    <property type="entry name" value="Q_tRNA_tgt"/>
    <property type="match status" value="1"/>
</dbReference>
<feature type="active site" description="Nucleophile" evidence="4">
    <location>
        <position position="288"/>
    </location>
</feature>
<evidence type="ECO:0000259" key="5">
    <source>
        <dbReference type="Pfam" id="PF01702"/>
    </source>
</evidence>
<dbReference type="PANTHER" id="PTHR46499:SF1">
    <property type="entry name" value="QUEUINE TRNA-RIBOSYLTRANSFERASE"/>
    <property type="match status" value="1"/>
</dbReference>
<feature type="region of interest" description="RNA binding" evidence="4">
    <location>
        <begin position="269"/>
        <end position="275"/>
    </location>
</feature>
<keyword evidence="2 4" id="KW-0808">Transferase</keyword>
<comment type="caution">
    <text evidence="4">Lacks conserved residue(s) required for the propagation of feature annotation.</text>
</comment>
<keyword evidence="1 4" id="KW-0328">Glycosyltransferase</keyword>
<accession>A0A1F7VCE7</accession>
<dbReference type="SUPFAM" id="SSF51713">
    <property type="entry name" value="tRNA-guanine transglycosylase"/>
    <property type="match status" value="1"/>
</dbReference>
<dbReference type="GO" id="GO:0046872">
    <property type="term" value="F:metal ion binding"/>
    <property type="evidence" value="ECO:0007669"/>
    <property type="project" value="UniProtKB-KW"/>
</dbReference>
<feature type="binding site" evidence="4">
    <location>
        <position position="326"/>
    </location>
    <ligand>
        <name>Zn(2+)</name>
        <dbReference type="ChEBI" id="CHEBI:29105"/>
    </ligand>
</feature>
<comment type="caution">
    <text evidence="6">The sequence shown here is derived from an EMBL/GenBank/DDBJ whole genome shotgun (WGS) entry which is preliminary data.</text>
</comment>
<comment type="catalytic activity">
    <reaction evidence="4">
        <text>7-aminomethyl-7-carbaguanine + guanosine(34) in tRNA = 7-aminomethyl-7-carbaguanosine(34) in tRNA + guanine</text>
        <dbReference type="Rhea" id="RHEA:24104"/>
        <dbReference type="Rhea" id="RHEA-COMP:10341"/>
        <dbReference type="Rhea" id="RHEA-COMP:10342"/>
        <dbReference type="ChEBI" id="CHEBI:16235"/>
        <dbReference type="ChEBI" id="CHEBI:58703"/>
        <dbReference type="ChEBI" id="CHEBI:74269"/>
        <dbReference type="ChEBI" id="CHEBI:82833"/>
        <dbReference type="EC" id="2.4.2.29"/>
    </reaction>
</comment>
<dbReference type="EC" id="2.4.2.29" evidence="4"/>
<dbReference type="AlphaFoldDB" id="A0A1F7VCE7"/>
<comment type="similarity">
    <text evidence="4">Belongs to the queuine tRNA-ribosyltransferase family.</text>
</comment>
<comment type="pathway">
    <text evidence="4">tRNA modification; tRNA-queuosine biosynthesis.</text>
</comment>
<comment type="subunit">
    <text evidence="4">Homodimer. Within each dimer, one monomer is responsible for RNA recognition and catalysis, while the other monomer binds to the replacement base PreQ1.</text>
</comment>
<feature type="binding site" evidence="4">
    <location>
        <begin position="92"/>
        <end position="96"/>
    </location>
    <ligand>
        <name>substrate</name>
    </ligand>
</feature>
<evidence type="ECO:0000313" key="7">
    <source>
        <dbReference type="Proteomes" id="UP000178264"/>
    </source>
</evidence>
<keyword evidence="3 4" id="KW-0819">tRNA processing</keyword>
<dbReference type="UniPathway" id="UPA00392"/>
<dbReference type="InterPro" id="IPR050076">
    <property type="entry name" value="ArchSynthase1/Queuine_TRR"/>
</dbReference>
<evidence type="ECO:0000313" key="6">
    <source>
        <dbReference type="EMBL" id="OGL88101.1"/>
    </source>
</evidence>
<organism evidence="6 7">
    <name type="scientific">Candidatus Uhrbacteria bacterium RIFCSPLOWO2_02_FULL_49_11</name>
    <dbReference type="NCBI Taxonomy" id="1802409"/>
    <lineage>
        <taxon>Bacteria</taxon>
        <taxon>Candidatus Uhriibacteriota</taxon>
    </lineage>
</organism>
<evidence type="ECO:0000256" key="4">
    <source>
        <dbReference type="HAMAP-Rule" id="MF_00168"/>
    </source>
</evidence>
<sequence>MVKFYPVKKSRWSQARLGILKTPHGEIETPCLVPVATQAVVKTLTSEEAVAAKCQALIANTYHLHQQPGEGVIKRAGGLHQFMHWDRPLMTDSGGFQVFSLGFGKDLGLNKILKKELPFRVKSGQQPKLLNITEAGVHFTSFRDGKRYFLGPKESIKVQKALGADIIFAFDECPPPHADREYLKESLARTHRWAKECLKLRPTRQMLYGIVQGGSDTSLRRESAQFISALPFNGIGIGGEFGHNKSQMKKTLDTVIAELPAHKPRHLLGVGHLEDIPLIIKAGIDTFDCTVPTHYARHGIAFTSQGRLDMAKSLWYKDKNPLDKKCACFVCRGYRRNYLTHLLRAKEITGLKLLTFHNLFFFNTLIEKIRNNIKRGYV</sequence>
<evidence type="ECO:0000256" key="3">
    <source>
        <dbReference type="ARBA" id="ARBA00022694"/>
    </source>
</evidence>
<feature type="domain" description="tRNA-guanine(15) transglycosylase-like" evidence="5">
    <location>
        <begin position="14"/>
        <end position="376"/>
    </location>
</feature>
<dbReference type="HAMAP" id="MF_00168">
    <property type="entry name" value="Q_tRNA_Tgt"/>
    <property type="match status" value="1"/>
</dbReference>
<dbReference type="InterPro" id="IPR002616">
    <property type="entry name" value="tRNA_ribo_trans-like"/>
</dbReference>
<keyword evidence="4" id="KW-0862">Zinc</keyword>
<dbReference type="NCBIfam" id="TIGR00449">
    <property type="entry name" value="tgt_general"/>
    <property type="match status" value="1"/>
</dbReference>
<dbReference type="GO" id="GO:0008479">
    <property type="term" value="F:tRNA-guanosine(34) queuine transglycosylase activity"/>
    <property type="evidence" value="ECO:0007669"/>
    <property type="project" value="UniProtKB-UniRule"/>
</dbReference>
<comment type="cofactor">
    <cofactor evidence="4">
        <name>Zn(2+)</name>
        <dbReference type="ChEBI" id="CHEBI:29105"/>
    </cofactor>
    <text evidence="4">Binds 1 zinc ion per subunit.</text>
</comment>
<keyword evidence="4" id="KW-0479">Metal-binding</keyword>
<dbReference type="Pfam" id="PF01702">
    <property type="entry name" value="TGT"/>
    <property type="match status" value="1"/>
</dbReference>
<dbReference type="Proteomes" id="UP000178264">
    <property type="component" value="Unassembled WGS sequence"/>
</dbReference>
<dbReference type="GO" id="GO:0005737">
    <property type="term" value="C:cytoplasm"/>
    <property type="evidence" value="ECO:0007669"/>
    <property type="project" value="TreeGrafter"/>
</dbReference>
<evidence type="ECO:0000256" key="1">
    <source>
        <dbReference type="ARBA" id="ARBA00022676"/>
    </source>
</evidence>
<feature type="active site" description="Proton acceptor" evidence="4">
    <location>
        <position position="92"/>
    </location>
</feature>
<gene>
    <name evidence="4" type="primary">tgt</name>
    <name evidence="6" type="ORF">A3I42_03650</name>
</gene>
<feature type="binding site" evidence="4">
    <location>
        <position position="239"/>
    </location>
    <ligand>
        <name>substrate</name>
    </ligand>
</feature>
<feature type="binding site" evidence="4">
    <location>
        <position position="331"/>
    </location>
    <ligand>
        <name>Zn(2+)</name>
        <dbReference type="ChEBI" id="CHEBI:29105"/>
    </ligand>
</feature>
<dbReference type="GO" id="GO:0008616">
    <property type="term" value="P:tRNA queuosine(34) biosynthetic process"/>
    <property type="evidence" value="ECO:0007669"/>
    <property type="project" value="UniProtKB-UniRule"/>
</dbReference>
<dbReference type="EMBL" id="MGER01000039">
    <property type="protein sequence ID" value="OGL88101.1"/>
    <property type="molecule type" value="Genomic_DNA"/>
</dbReference>
<evidence type="ECO:0000256" key="2">
    <source>
        <dbReference type="ARBA" id="ARBA00022679"/>
    </source>
</evidence>
<dbReference type="PANTHER" id="PTHR46499">
    <property type="entry name" value="QUEUINE TRNA-RIBOSYLTRANSFERASE"/>
    <property type="match status" value="1"/>
</dbReference>
<feature type="binding site" evidence="4">
    <location>
        <position position="357"/>
    </location>
    <ligand>
        <name>Zn(2+)</name>
        <dbReference type="ChEBI" id="CHEBI:29105"/>
    </ligand>
</feature>
<comment type="function">
    <text evidence="4">Catalyzes the base-exchange of a guanine (G) residue with the queuine precursor 7-aminomethyl-7-deazaguanine (PreQ1) at position 34 (anticodon wobble position) in tRNAs with GU(N) anticodons (tRNA-Asp, -Asn, -His and -Tyr). Catalysis occurs through a double-displacement mechanism. The nucleophile active site attacks the C1' of nucleotide 34 to detach the guanine base from the RNA, forming a covalent enzyme-RNA intermediate. The proton acceptor active site deprotonates the incoming PreQ1, allowing a nucleophilic attack on the C1' of the ribose to form the product. After dissociation, two additional enzymatic reactions on the tRNA convert PreQ1 to queuine (Q), resulting in the hypermodified nucleoside queuosine (7-(((4,5-cis-dihydroxy-2-cyclopenten-1-yl)amino)methyl)-7-deazaguanosine).</text>
</comment>
<dbReference type="InterPro" id="IPR036511">
    <property type="entry name" value="TGT-like_sf"/>
</dbReference>